<organism evidence="2 3">
    <name type="scientific">Rhodobacter lacus</name>
    <dbReference type="NCBI Taxonomy" id="1641972"/>
    <lineage>
        <taxon>Bacteria</taxon>
        <taxon>Pseudomonadati</taxon>
        <taxon>Pseudomonadota</taxon>
        <taxon>Alphaproteobacteria</taxon>
        <taxon>Rhodobacterales</taxon>
        <taxon>Rhodobacter group</taxon>
        <taxon>Rhodobacter</taxon>
    </lineage>
</organism>
<reference evidence="3" key="1">
    <citation type="journal article" date="2019" name="Int. J. Syst. Evol. Microbiol.">
        <title>The Global Catalogue of Microorganisms (GCM) 10K type strain sequencing project: providing services to taxonomists for standard genome sequencing and annotation.</title>
        <authorList>
            <consortium name="The Broad Institute Genomics Platform"/>
            <consortium name="The Broad Institute Genome Sequencing Center for Infectious Disease"/>
            <person name="Wu L."/>
            <person name="Ma J."/>
        </authorList>
    </citation>
    <scope>NUCLEOTIDE SEQUENCE [LARGE SCALE GENOMIC DNA]</scope>
    <source>
        <strain evidence="3">CCUG 55131</strain>
    </source>
</reference>
<comment type="caution">
    <text evidence="2">The sequence shown here is derived from an EMBL/GenBank/DDBJ whole genome shotgun (WGS) entry which is preliminary data.</text>
</comment>
<dbReference type="Proteomes" id="UP001597413">
    <property type="component" value="Unassembled WGS sequence"/>
</dbReference>
<feature type="compositionally biased region" description="Basic residues" evidence="1">
    <location>
        <begin position="271"/>
        <end position="280"/>
    </location>
</feature>
<gene>
    <name evidence="2" type="ORF">ACFSM0_09405</name>
</gene>
<name>A0ABW5A8L2_9RHOB</name>
<protein>
    <recommendedName>
        <fullName evidence="4">DUF429 domain-containing protein</fullName>
    </recommendedName>
</protein>
<evidence type="ECO:0000313" key="3">
    <source>
        <dbReference type="Proteomes" id="UP001597413"/>
    </source>
</evidence>
<dbReference type="EMBL" id="JBHUIX010000009">
    <property type="protein sequence ID" value="MFD2174304.1"/>
    <property type="molecule type" value="Genomic_DNA"/>
</dbReference>
<keyword evidence="3" id="KW-1185">Reference proteome</keyword>
<evidence type="ECO:0000256" key="1">
    <source>
        <dbReference type="SAM" id="MobiDB-lite"/>
    </source>
</evidence>
<evidence type="ECO:0008006" key="4">
    <source>
        <dbReference type="Google" id="ProtNLM"/>
    </source>
</evidence>
<accession>A0ABW5A8L2</accession>
<evidence type="ECO:0000313" key="2">
    <source>
        <dbReference type="EMBL" id="MFD2174304.1"/>
    </source>
</evidence>
<sequence length="355" mass="38981">MTDTAPAFVRMIGIDYSGAETANASLKGLRVYMAVGGAAPQEVAPPPSPKRYWTRRGIAQWLVERLAEDIPTVVGIDHAFSFPLRYFEVHGLLPDWPAFLDDFQQHWPTDADHTYVDFVRFGTVGNGAAREGSPRWRRLTEERSPGAKSVFHFDVQGSVAKSTHAGIPWLLFIRRALGDRVHFWPFDGWDVPVGKSVVLEVYPRLWSADYPVEDRTPDQHDAYSVAAWLSTATAEGRLLQAMTPELSPPEMAVAQVEGWILGVPWEPAAKPKRSTKRIAKVGRAGSGGGKTTKAGYVNKNGQEVLQATDLPGSDHNQVVYVLRCGNCGHRYGANSSDIWQRKCPVCGGGAVGLAF</sequence>
<proteinExistence type="predicted"/>
<dbReference type="RefSeq" id="WP_377389652.1">
    <property type="nucleotide sequence ID" value="NZ_JBHUIX010000009.1"/>
</dbReference>
<feature type="region of interest" description="Disordered" evidence="1">
    <location>
        <begin position="271"/>
        <end position="294"/>
    </location>
</feature>